<evidence type="ECO:0000313" key="3">
    <source>
        <dbReference type="Proteomes" id="UP001479436"/>
    </source>
</evidence>
<dbReference type="Pfam" id="PF10441">
    <property type="entry name" value="Urb2"/>
    <property type="match status" value="1"/>
</dbReference>
<gene>
    <name evidence="2" type="ORF">K7432_003683</name>
</gene>
<organism evidence="2 3">
    <name type="scientific">Basidiobolus ranarum</name>
    <dbReference type="NCBI Taxonomy" id="34480"/>
    <lineage>
        <taxon>Eukaryota</taxon>
        <taxon>Fungi</taxon>
        <taxon>Fungi incertae sedis</taxon>
        <taxon>Zoopagomycota</taxon>
        <taxon>Entomophthoromycotina</taxon>
        <taxon>Basidiobolomycetes</taxon>
        <taxon>Basidiobolales</taxon>
        <taxon>Basidiobolaceae</taxon>
        <taxon>Basidiobolus</taxon>
    </lineage>
</organism>
<comment type="caution">
    <text evidence="2">The sequence shown here is derived from an EMBL/GenBank/DDBJ whole genome shotgun (WGS) entry which is preliminary data.</text>
</comment>
<dbReference type="InterPro" id="IPR052609">
    <property type="entry name" value="Ribosome_Biogenesis_Reg"/>
</dbReference>
<accession>A0ABR2WZG2</accession>
<dbReference type="InterPro" id="IPR018849">
    <property type="entry name" value="Urb2/Npa2_C"/>
</dbReference>
<dbReference type="PANTHER" id="PTHR15682:SF2">
    <property type="entry name" value="UNHEALTHY RIBOSOME BIOGENESIS PROTEIN 2 HOMOLOG"/>
    <property type="match status" value="1"/>
</dbReference>
<evidence type="ECO:0000313" key="2">
    <source>
        <dbReference type="EMBL" id="KAK9766893.1"/>
    </source>
</evidence>
<reference evidence="2 3" key="1">
    <citation type="submission" date="2023-04" db="EMBL/GenBank/DDBJ databases">
        <title>Genome of Basidiobolus ranarum AG-B5.</title>
        <authorList>
            <person name="Stajich J.E."/>
            <person name="Carter-House D."/>
            <person name="Gryganskyi A."/>
        </authorList>
    </citation>
    <scope>NUCLEOTIDE SEQUENCE [LARGE SCALE GENOMIC DNA]</scope>
    <source>
        <strain evidence="2 3">AG-B5</strain>
    </source>
</reference>
<name>A0ABR2WZG2_9FUNG</name>
<proteinExistence type="predicted"/>
<evidence type="ECO:0000259" key="1">
    <source>
        <dbReference type="Pfam" id="PF10441"/>
    </source>
</evidence>
<protein>
    <recommendedName>
        <fullName evidence="1">Nucleolar 27S pre-rRNA processing Urb2/Npa2 C-terminal domain-containing protein</fullName>
    </recommendedName>
</protein>
<dbReference type="Proteomes" id="UP001479436">
    <property type="component" value="Unassembled WGS sequence"/>
</dbReference>
<feature type="domain" description="Nucleolar 27S pre-rRNA processing Urb2/Npa2 C-terminal" evidence="1">
    <location>
        <begin position="1308"/>
        <end position="1543"/>
    </location>
</feature>
<sequence length="1544" mass="174501">MSILLEDSTSCESITRSLRSTTLSYEDKLTLAKKAWSTNVVFPHKNEFFLEWCLNTMVKSAGKSSTPDAPLLDVGYWTFLKEVLEASFAHSVGISDGLNLVNPAIILKSPFVQIFVGCLGAMEKESNPSLVFEVYGVFNLLVSTELVDSFKPTLDQLSSLLQVCLSALVHVYRSNHSPEVLEEFLKLGNVLTAFICKNMIASANQRKVFTIVTGKLFSPLLQVLDITQDRTEAKYLELYNNITTLLRFSLFHLDYIMDYSTILPYEPSKSSEKAARGIQSYQKQLFDQIHTLIKNQPTSDILYVYRSFPALFSYFIENCRRKQKSLTSAGSSSKDSSNLTEVVRTMEFAFFLEFYKVVEKSFLNSVQSGKSLVAEGTGEIQEVLNSLLNLLLKHNVYHLTNDAISIQQYEMLQRSMENFFQMYRTQPESGVLQTGLFKSCDTLLQLDNRIIEKHLEDIWKLALNPLSDSFKNCEEFIKNLMITYAKSRQFDSYVTGLFNALREIEDVNCILDQPIFSNVLLEEFTNSVATLPNAQHQEILSLFASELAEHLTFPGESAPTKKRKTGEESSKTIDSVKSAEPLGILMSRFLKGVKSDNMTKKKLDPGFTRIFQDFVEPVLQALKNASKSSNAFLRNYVYPALFLHQSICDVSLTYWTEYSSTEWILDAADLLEPHGKKEPRVQLFLCVLLLQHVERLASTPGDLTGSELTTICEGLVTRAINLSSLESVQLSRTWDGSLTHLTNDNLPVAYYKRIVGDCFEIVGRYSSKDQLRKLLTILIKSYISVESEPNNSGFAFRNITVKLLNNAQFFELIPVKENFLKVFLDVLQHKFQQDSCQQLVGIVANGKDAQIVEKVTAILSKRSVSTTSSLHTSEYIRLIEMLNLFPCEYFDRHDRDKIIVASLCIDKLFTSTDSLDSKLIHGPLTTRVLIEKLLTFHIDGSIILQDFQLLNYLLSTVSFSKQSKAVSEGVKNTTSTIQNLCLTRMFTLLTNKETAEKSVAYLQDAVNGMSQTMMNVGVSENVEALHSYNFVTCYTEYIESHYVKNIQTNVPLETIQFLHKFTLQLEDTIYPPLVKLKSELDRLTSTQATFNDLAKPIVNAEYLIYLFWALLKYQRIAIVIGNEQTKKLVTLISIIKSFSLIVNRMLADQEAADSAIYTQFFHVATHFLAGFCEIVFDLEPDMSSDTISSVTTLLITLKEVTNEKDVSQTLTDSFTKLIAKSPREYTAKLLEAYLDKIDILCTAPEQKSTKQTTHRVNEPAVLLNTINSIFTSVDHSQKRYFKRYIPHLVGKLILLLQCTSSVELILEALTLLKNMCSDVTLDYRTSDLVGVLDCLNQLGSPTLINRLREPLDETKANQIFDGIYHVLLSLVKSRREQLSEIFPNLTGVLGPLFYCFVTEHQTVSRRQQSKSQNNYGKTKPFSVITTFAPLSDLTAQNFARLITTLCTRPTNQAGKPSTSTFLKAFGKHAPYLIAEYLSIQTNPTASISKLSVRNAIVPGLYALLDLCGEHERDMVMVTLDLTGKSLFKSLYSDYLQYHKYTGKA</sequence>
<dbReference type="EMBL" id="JASJQH010000115">
    <property type="protein sequence ID" value="KAK9766893.1"/>
    <property type="molecule type" value="Genomic_DNA"/>
</dbReference>
<keyword evidence="3" id="KW-1185">Reference proteome</keyword>
<dbReference type="PANTHER" id="PTHR15682">
    <property type="entry name" value="UNHEALTHY RIBOSOME BIOGENESIS PROTEIN 2 HOMOLOG"/>
    <property type="match status" value="1"/>
</dbReference>